<protein>
    <recommendedName>
        <fullName evidence="5">Lipoprotein</fullName>
    </recommendedName>
</protein>
<dbReference type="EMBL" id="JBIGIC010000003">
    <property type="protein sequence ID" value="MFG6486288.1"/>
    <property type="molecule type" value="Genomic_DNA"/>
</dbReference>
<feature type="signal peptide" evidence="2">
    <location>
        <begin position="1"/>
        <end position="20"/>
    </location>
</feature>
<evidence type="ECO:0000256" key="2">
    <source>
        <dbReference type="SAM" id="SignalP"/>
    </source>
</evidence>
<keyword evidence="2" id="KW-0732">Signal</keyword>
<dbReference type="RefSeq" id="WP_394407306.1">
    <property type="nucleotide sequence ID" value="NZ_JBIGIC010000003.1"/>
</dbReference>
<comment type="caution">
    <text evidence="3">The sequence shown here is derived from an EMBL/GenBank/DDBJ whole genome shotgun (WGS) entry which is preliminary data.</text>
</comment>
<name>A0ABW7H9D7_9BURK</name>
<organism evidence="3 4">
    <name type="scientific">Pelomonas candidula</name>
    <dbReference type="NCBI Taxonomy" id="3299025"/>
    <lineage>
        <taxon>Bacteria</taxon>
        <taxon>Pseudomonadati</taxon>
        <taxon>Pseudomonadota</taxon>
        <taxon>Betaproteobacteria</taxon>
        <taxon>Burkholderiales</taxon>
        <taxon>Sphaerotilaceae</taxon>
        <taxon>Roseateles</taxon>
    </lineage>
</organism>
<dbReference type="PROSITE" id="PS51257">
    <property type="entry name" value="PROKAR_LIPOPROTEIN"/>
    <property type="match status" value="1"/>
</dbReference>
<proteinExistence type="predicted"/>
<dbReference type="Proteomes" id="UP001606134">
    <property type="component" value="Unassembled WGS sequence"/>
</dbReference>
<feature type="chain" id="PRO_5046362903" description="Lipoprotein" evidence="2">
    <location>
        <begin position="21"/>
        <end position="131"/>
    </location>
</feature>
<evidence type="ECO:0008006" key="5">
    <source>
        <dbReference type="Google" id="ProtNLM"/>
    </source>
</evidence>
<accession>A0ABW7H9D7</accession>
<keyword evidence="4" id="KW-1185">Reference proteome</keyword>
<evidence type="ECO:0000313" key="3">
    <source>
        <dbReference type="EMBL" id="MFG6486288.1"/>
    </source>
</evidence>
<sequence length="131" mass="13540">MPIRSSRFAATAVLPALALATVSGCMVVPRTVSSYNADCHVVERRMTLETQQVGALASCHNNAECASLLALYGLVAATSAVVSGSVAVAGNVVYWVERQGQCNRQGPERSQPEPASPASQALRAMPPATGG</sequence>
<reference evidence="3 4" key="1">
    <citation type="submission" date="2024-08" db="EMBL/GenBank/DDBJ databases">
        <authorList>
            <person name="Lu H."/>
        </authorList>
    </citation>
    <scope>NUCLEOTIDE SEQUENCE [LARGE SCALE GENOMIC DNA]</scope>
    <source>
        <strain evidence="3 4">BYS78W</strain>
    </source>
</reference>
<gene>
    <name evidence="3" type="ORF">ACG04R_06375</name>
</gene>
<feature type="region of interest" description="Disordered" evidence="1">
    <location>
        <begin position="103"/>
        <end position="131"/>
    </location>
</feature>
<evidence type="ECO:0000256" key="1">
    <source>
        <dbReference type="SAM" id="MobiDB-lite"/>
    </source>
</evidence>
<evidence type="ECO:0000313" key="4">
    <source>
        <dbReference type="Proteomes" id="UP001606134"/>
    </source>
</evidence>